<sequence>MAVLRCAVAARGWGSLVRFLCVDSRQLVPAFDRAVLPLVERTVPDEEERRRIHATLLSTGVKVGFALWGYASMARVPFDAELSVLGSSFTRLYDDLVDHGDRAGLDGDLASLFAGGSFRPQSRLEELLLLLHDAIAVRLPHPPDDPIHPLLRELHAFQLRSRAQRDPRIPLPEVLEITRGKGGLGMVALLSLLRPRMPAEERALLTELGYVFQLLDDLHDLALDRAEGITTGATLRAFSLTDLAARIQRLRSRFRAHYGTASPLTAHLALTLVGAPLAARRRTGHHGRPRPRTGSLPLLFSRAGNIRPHAPGSTR</sequence>
<dbReference type="RefSeq" id="WP_234764735.1">
    <property type="nucleotide sequence ID" value="NZ_JAKEIP010000100.1"/>
</dbReference>
<dbReference type="AlphaFoldDB" id="A0A9X1PZP3"/>
<protein>
    <submittedName>
        <fullName evidence="2">Uncharacterized protein</fullName>
    </submittedName>
</protein>
<evidence type="ECO:0000313" key="2">
    <source>
        <dbReference type="EMBL" id="MCF1596432.1"/>
    </source>
</evidence>
<reference evidence="2" key="1">
    <citation type="submission" date="2022-01" db="EMBL/GenBank/DDBJ databases">
        <title>Draft Genome Sequences of Seven Type Strains of the Genus Streptomyces.</title>
        <authorList>
            <person name="Aziz S."/>
            <person name="Coretto E."/>
            <person name="Chronakova A."/>
            <person name="Sproer C."/>
            <person name="Huber K."/>
            <person name="Nouioui I."/>
            <person name="Gross H."/>
        </authorList>
    </citation>
    <scope>NUCLEOTIDE SEQUENCE</scope>
    <source>
        <strain evidence="2">DSM 103493</strain>
    </source>
</reference>
<proteinExistence type="predicted"/>
<dbReference type="Proteomes" id="UP001139384">
    <property type="component" value="Unassembled WGS sequence"/>
</dbReference>
<dbReference type="EMBL" id="JAKEIP010000100">
    <property type="protein sequence ID" value="MCF1596432.1"/>
    <property type="molecule type" value="Genomic_DNA"/>
</dbReference>
<accession>A0A9X1PZP3</accession>
<name>A0A9X1PZP3_STRM4</name>
<dbReference type="SUPFAM" id="SSF48576">
    <property type="entry name" value="Terpenoid synthases"/>
    <property type="match status" value="1"/>
</dbReference>
<comment type="caution">
    <text evidence="2">The sequence shown here is derived from an EMBL/GenBank/DDBJ whole genome shotgun (WGS) entry which is preliminary data.</text>
</comment>
<keyword evidence="3" id="KW-1185">Reference proteome</keyword>
<feature type="region of interest" description="Disordered" evidence="1">
    <location>
        <begin position="280"/>
        <end position="315"/>
    </location>
</feature>
<evidence type="ECO:0000256" key="1">
    <source>
        <dbReference type="SAM" id="MobiDB-lite"/>
    </source>
</evidence>
<feature type="compositionally biased region" description="Basic residues" evidence="1">
    <location>
        <begin position="280"/>
        <end position="291"/>
    </location>
</feature>
<evidence type="ECO:0000313" key="3">
    <source>
        <dbReference type="Proteomes" id="UP001139384"/>
    </source>
</evidence>
<dbReference type="PROSITE" id="PS00444">
    <property type="entry name" value="POLYPRENYL_SYNTHASE_2"/>
    <property type="match status" value="1"/>
</dbReference>
<gene>
    <name evidence="2" type="ORF">L0P92_23065</name>
</gene>
<dbReference type="InterPro" id="IPR033749">
    <property type="entry name" value="Polyprenyl_synt_CS"/>
</dbReference>
<dbReference type="InterPro" id="IPR008949">
    <property type="entry name" value="Isoprenoid_synthase_dom_sf"/>
</dbReference>
<organism evidence="2 3">
    <name type="scientific">Streptomyces muensis</name>
    <dbReference type="NCBI Taxonomy" id="1077944"/>
    <lineage>
        <taxon>Bacteria</taxon>
        <taxon>Bacillati</taxon>
        <taxon>Actinomycetota</taxon>
        <taxon>Actinomycetes</taxon>
        <taxon>Kitasatosporales</taxon>
        <taxon>Streptomycetaceae</taxon>
        <taxon>Streptomyces</taxon>
    </lineage>
</organism>